<evidence type="ECO:0000313" key="1">
    <source>
        <dbReference type="EnsemblMetazoa" id="SMAR000730-PA"/>
    </source>
</evidence>
<dbReference type="PANTHER" id="PTHR11439">
    <property type="entry name" value="GAG-POL-RELATED RETROTRANSPOSON"/>
    <property type="match status" value="1"/>
</dbReference>
<dbReference type="Proteomes" id="UP000014500">
    <property type="component" value="Unassembled WGS sequence"/>
</dbReference>
<reference evidence="1" key="2">
    <citation type="submission" date="2015-02" db="UniProtKB">
        <authorList>
            <consortium name="EnsemblMetazoa"/>
        </authorList>
    </citation>
    <scope>IDENTIFICATION</scope>
</reference>
<protein>
    <recommendedName>
        <fullName evidence="3">Reverse transcriptase Ty1/copia-type domain-containing protein</fullName>
    </recommendedName>
</protein>
<accession>T1IIM8</accession>
<name>T1IIM8_STRMM</name>
<reference evidence="2" key="1">
    <citation type="submission" date="2011-05" db="EMBL/GenBank/DDBJ databases">
        <authorList>
            <person name="Richards S.R."/>
            <person name="Qu J."/>
            <person name="Jiang H."/>
            <person name="Jhangiani S.N."/>
            <person name="Agravi P."/>
            <person name="Goodspeed R."/>
            <person name="Gross S."/>
            <person name="Mandapat C."/>
            <person name="Jackson L."/>
            <person name="Mathew T."/>
            <person name="Pu L."/>
            <person name="Thornton R."/>
            <person name="Saada N."/>
            <person name="Wilczek-Boney K.B."/>
            <person name="Lee S."/>
            <person name="Kovar C."/>
            <person name="Wu Y."/>
            <person name="Scherer S.E."/>
            <person name="Worley K.C."/>
            <person name="Muzny D.M."/>
            <person name="Gibbs R."/>
        </authorList>
    </citation>
    <scope>NUCLEOTIDE SEQUENCE</scope>
    <source>
        <strain evidence="2">Brora</strain>
    </source>
</reference>
<dbReference type="EnsemblMetazoa" id="SMAR000730-RA">
    <property type="protein sequence ID" value="SMAR000730-PA"/>
    <property type="gene ID" value="SMAR000730"/>
</dbReference>
<dbReference type="STRING" id="126957.T1IIM8"/>
<dbReference type="PhylomeDB" id="T1IIM8"/>
<dbReference type="EMBL" id="JH430202">
    <property type="status" value="NOT_ANNOTATED_CDS"/>
    <property type="molecule type" value="Genomic_DNA"/>
</dbReference>
<keyword evidence="2" id="KW-1185">Reference proteome</keyword>
<dbReference type="HOGENOM" id="CLU_1118095_0_0_1"/>
<sequence>DEETKLWAVALLNKAFKCVDAVDLSVYFNGLECSNVDLSNPLTYKEAIEAPDRLDWESAMNDEDEETKLWAVALLNKAFKCVDLGRTKRFLGIDIIRESRGIRFSQKSYIEGLFERFKKFGFKNVKEPFKVGMDLHDLNCEGDVLDTNEYPYRTLVGILMFISRYTRPDICVAINILARYNSAPKLIHWTCILNLWNYVISTKEKCIHLSKSLGLDVNCYVDASWATSVKDRKSITGYLICAGKNPIIW</sequence>
<dbReference type="OMA" id="WNENTSE"/>
<proteinExistence type="predicted"/>
<dbReference type="AlphaFoldDB" id="T1IIM8"/>
<dbReference type="eggNOG" id="KOG0017">
    <property type="taxonomic scope" value="Eukaryota"/>
</dbReference>
<evidence type="ECO:0000313" key="2">
    <source>
        <dbReference type="Proteomes" id="UP000014500"/>
    </source>
</evidence>
<dbReference type="PANTHER" id="PTHR11439:SF467">
    <property type="entry name" value="INTEGRASE CATALYTIC DOMAIN-CONTAINING PROTEIN"/>
    <property type="match status" value="1"/>
</dbReference>
<organism evidence="1 2">
    <name type="scientific">Strigamia maritima</name>
    <name type="common">European centipede</name>
    <name type="synonym">Geophilus maritimus</name>
    <dbReference type="NCBI Taxonomy" id="126957"/>
    <lineage>
        <taxon>Eukaryota</taxon>
        <taxon>Metazoa</taxon>
        <taxon>Ecdysozoa</taxon>
        <taxon>Arthropoda</taxon>
        <taxon>Myriapoda</taxon>
        <taxon>Chilopoda</taxon>
        <taxon>Pleurostigmophora</taxon>
        <taxon>Geophilomorpha</taxon>
        <taxon>Linotaeniidae</taxon>
        <taxon>Strigamia</taxon>
    </lineage>
</organism>
<evidence type="ECO:0008006" key="3">
    <source>
        <dbReference type="Google" id="ProtNLM"/>
    </source>
</evidence>